<dbReference type="PANTHER" id="PTHR40788:SF1">
    <property type="entry name" value="IPA PROTEIN"/>
    <property type="match status" value="1"/>
</dbReference>
<proteinExistence type="predicted"/>
<keyword evidence="3" id="KW-1185">Reference proteome</keyword>
<reference evidence="2 3" key="1">
    <citation type="submission" date="2024-02" db="EMBL/GenBank/DDBJ databases">
        <title>De novo assembly and annotation of 12 fungi associated with fruit tree decline syndrome in Ontario, Canada.</title>
        <authorList>
            <person name="Sulman M."/>
            <person name="Ellouze W."/>
            <person name="Ilyukhin E."/>
        </authorList>
    </citation>
    <scope>NUCLEOTIDE SEQUENCE [LARGE SCALE GENOMIC DNA]</scope>
    <source>
        <strain evidence="2 3">M169</strain>
    </source>
</reference>
<accession>A0ABR1NT32</accession>
<name>A0ABR1NT32_DIAER</name>
<feature type="region of interest" description="Disordered" evidence="1">
    <location>
        <begin position="817"/>
        <end position="840"/>
    </location>
</feature>
<organism evidence="2 3">
    <name type="scientific">Diaporthe eres</name>
    <name type="common">Phomopsis oblonga</name>
    <dbReference type="NCBI Taxonomy" id="83184"/>
    <lineage>
        <taxon>Eukaryota</taxon>
        <taxon>Fungi</taxon>
        <taxon>Dikarya</taxon>
        <taxon>Ascomycota</taxon>
        <taxon>Pezizomycotina</taxon>
        <taxon>Sordariomycetes</taxon>
        <taxon>Sordariomycetidae</taxon>
        <taxon>Diaporthales</taxon>
        <taxon>Diaporthaceae</taxon>
        <taxon>Diaporthe</taxon>
        <taxon>Diaporthe eres species complex</taxon>
    </lineage>
</organism>
<evidence type="ECO:0000313" key="2">
    <source>
        <dbReference type="EMBL" id="KAK7714407.1"/>
    </source>
</evidence>
<evidence type="ECO:0000256" key="1">
    <source>
        <dbReference type="SAM" id="MobiDB-lite"/>
    </source>
</evidence>
<dbReference type="Proteomes" id="UP001430848">
    <property type="component" value="Unassembled WGS sequence"/>
</dbReference>
<protein>
    <recommendedName>
        <fullName evidence="4">HET domain-containing protein</fullName>
    </recommendedName>
</protein>
<evidence type="ECO:0000313" key="3">
    <source>
        <dbReference type="Proteomes" id="UP001430848"/>
    </source>
</evidence>
<dbReference type="PANTHER" id="PTHR40788">
    <property type="entry name" value="CLR5 DOMAIN-CONTAINING PROTEIN-RELATED"/>
    <property type="match status" value="1"/>
</dbReference>
<comment type="caution">
    <text evidence="2">The sequence shown here is derived from an EMBL/GenBank/DDBJ whole genome shotgun (WGS) entry which is preliminary data.</text>
</comment>
<dbReference type="EMBL" id="JAKNSF020000118">
    <property type="protein sequence ID" value="KAK7714407.1"/>
    <property type="molecule type" value="Genomic_DNA"/>
</dbReference>
<gene>
    <name evidence="2" type="ORF">SLS63_011809</name>
</gene>
<evidence type="ECO:0008006" key="4">
    <source>
        <dbReference type="Google" id="ProtNLM"/>
    </source>
</evidence>
<sequence length="840" mass="95894">MFYLPQWCDEGEDCLPCNASYQPRELQLRPGYSYRRHLYEDGAEDVSSQLVSQIRDDRRHISGRLERHADIVISRWTKNGKHGSQQKRQNLLKEVAADLAKTPEDIIGFNYSQNNISHIRRSPQSRRMLLLPWLNVERLKTTPDALLALFHCRTAYEPSEWAAFDGEQFKGYWESGSFDCDFSIKTIVMYGEEYGSLANWDAEEIHRGDTVGFPFGVLVLEAQAHLMSFLRKVLDAILQGIEDSHPIQTEKWKQATAGGTFRRTNDSEPWSSYTRGAFCAPPRFDLAYWMSLAQSRREKTEDHLRALQCDPAYMRRYIRVVAGSARWTKISAQEKCKWFAAKICDALESCYLWRFIEDECRHVDQICRRHGDYGCIPGRPLPQEVDQALGNFHTWVASQIHSRTRVLIHDLGMSPALSRHWKSAEFVGNCSITHERVSYSDSMATFDDDPLDWYLGRIIEDSGTSKLLGHSRLFSLLEDHLAASKAGETRRVDEVMVGDIDNLAAVHEMANAVRLRRPMSRIISEQAMRHGLGRRALIQFRRKRPEIDHTVNRLCGATGPHLLQVFQQSKPAQGLKGQAWIDQQKELRSSLSAFWDSIRELKKNDYGRSDLSVEEAEELLKVISADLCPEHQKAVQDEEDAVYSAMSKRREIPTTDTTAVFIGKEEESQTPKLEVFRVKTKTKTRPEVPSDVRAKEPLSNLSKLSLEDEDPREVIVVPRKTFEEFICKVFPTEKNEGKQGVDWQTFVRGMTVVGCSVTNSGGGGSEVLFSHEMFGKITFHKPHPEPRVDAIKLHAWSQRLQRRFGWSRELFIAARVQPSQATESSKDKSQPGGTNGSKAS</sequence>